<feature type="chain" id="PRO_5007293090" evidence="1">
    <location>
        <begin position="22"/>
        <end position="428"/>
    </location>
</feature>
<accession>A0A136ISW6</accession>
<feature type="signal peptide" evidence="1">
    <location>
        <begin position="1"/>
        <end position="21"/>
    </location>
</feature>
<keyword evidence="1" id="KW-0732">Signal</keyword>
<sequence>MASLYTTLLLLLGVFSCLTTAQAPQAVGARKPWLSIWASMPQLCEPANLPPAPFNDTGAKFRNATLRQTFKVSQTASKLRLQISNAFGGSSLPITAASIALSANGSAGTSAINPASVKTLSFSGQPGYEVPNGALVLSDLVDFPVKAETIVTVSLYFATGQRSELITAHPGSRTTSFITFGNQISAADFTNSTDNTVTRTDHWYFVSAIEAEGSSPASAALAIVGDSITDGRGSTTNQNNRWPDILLSRMQKNPATRNIAILNQAAGGNRILNDGLGPNALGRIDRDVISQPGVKYAIIFEGVNDIGTGATDAATQQAIGTRVIAAYDQMITRLQRFGIKVFGATITPFTGPGQTYGDPEREKTRQRVNTWIRESGKFDGLIDFDKVVRDPSAPEKLNPLYDVNDHLHLNPAGYVAMGEAVDLALFRL</sequence>
<dbReference type="PANTHER" id="PTHR43784:SF3">
    <property type="entry name" value="GDSL FAMILY LIPASE"/>
    <property type="match status" value="1"/>
</dbReference>
<dbReference type="OrthoDB" id="10071171at2759"/>
<protein>
    <submittedName>
        <fullName evidence="3">Lipolytic enzyme</fullName>
    </submittedName>
</protein>
<dbReference type="EMBL" id="KQ964260">
    <property type="protein sequence ID" value="KXJ88060.1"/>
    <property type="molecule type" value="Genomic_DNA"/>
</dbReference>
<organism evidence="3 4">
    <name type="scientific">Microdochium bolleyi</name>
    <dbReference type="NCBI Taxonomy" id="196109"/>
    <lineage>
        <taxon>Eukaryota</taxon>
        <taxon>Fungi</taxon>
        <taxon>Dikarya</taxon>
        <taxon>Ascomycota</taxon>
        <taxon>Pezizomycotina</taxon>
        <taxon>Sordariomycetes</taxon>
        <taxon>Xylariomycetidae</taxon>
        <taxon>Xylariales</taxon>
        <taxon>Microdochiaceae</taxon>
        <taxon>Microdochium</taxon>
    </lineage>
</organism>
<name>A0A136ISW6_9PEZI</name>
<dbReference type="Pfam" id="PF13472">
    <property type="entry name" value="Lipase_GDSL_2"/>
    <property type="match status" value="1"/>
</dbReference>
<dbReference type="Proteomes" id="UP000070501">
    <property type="component" value="Unassembled WGS sequence"/>
</dbReference>
<dbReference type="InterPro" id="IPR013830">
    <property type="entry name" value="SGNH_hydro"/>
</dbReference>
<dbReference type="CDD" id="cd01830">
    <property type="entry name" value="XynE_like"/>
    <property type="match status" value="1"/>
</dbReference>
<dbReference type="InParanoid" id="A0A136ISW6"/>
<dbReference type="InterPro" id="IPR053140">
    <property type="entry name" value="GDSL_Rv0518-like"/>
</dbReference>
<evidence type="ECO:0000259" key="2">
    <source>
        <dbReference type="Pfam" id="PF13472"/>
    </source>
</evidence>
<gene>
    <name evidence="3" type="ORF">Micbo1qcDRAFT_123825</name>
</gene>
<evidence type="ECO:0000313" key="3">
    <source>
        <dbReference type="EMBL" id="KXJ88060.1"/>
    </source>
</evidence>
<dbReference type="Gene3D" id="3.40.50.1110">
    <property type="entry name" value="SGNH hydrolase"/>
    <property type="match status" value="1"/>
</dbReference>
<feature type="domain" description="SGNH hydrolase-type esterase" evidence="2">
    <location>
        <begin position="224"/>
        <end position="414"/>
    </location>
</feature>
<keyword evidence="4" id="KW-1185">Reference proteome</keyword>
<evidence type="ECO:0000313" key="4">
    <source>
        <dbReference type="Proteomes" id="UP000070501"/>
    </source>
</evidence>
<proteinExistence type="predicted"/>
<dbReference type="SUPFAM" id="SSF52266">
    <property type="entry name" value="SGNH hydrolase"/>
    <property type="match status" value="1"/>
</dbReference>
<dbReference type="STRING" id="196109.A0A136ISW6"/>
<dbReference type="InterPro" id="IPR036514">
    <property type="entry name" value="SGNH_hydro_sf"/>
</dbReference>
<dbReference type="AlphaFoldDB" id="A0A136ISW6"/>
<evidence type="ECO:0000256" key="1">
    <source>
        <dbReference type="SAM" id="SignalP"/>
    </source>
</evidence>
<reference evidence="4" key="1">
    <citation type="submission" date="2016-02" db="EMBL/GenBank/DDBJ databases">
        <title>Draft genome sequence of Microdochium bolleyi, a fungal endophyte of beachgrass.</title>
        <authorList>
            <consortium name="DOE Joint Genome Institute"/>
            <person name="David A.S."/>
            <person name="May G."/>
            <person name="Haridas S."/>
            <person name="Lim J."/>
            <person name="Wang M."/>
            <person name="Labutti K."/>
            <person name="Lipzen A."/>
            <person name="Barry K."/>
            <person name="Grigoriev I.V."/>
        </authorList>
    </citation>
    <scope>NUCLEOTIDE SEQUENCE [LARGE SCALE GENOMIC DNA]</scope>
    <source>
        <strain evidence="4">J235TASD1</strain>
    </source>
</reference>
<dbReference type="PANTHER" id="PTHR43784">
    <property type="entry name" value="GDSL-LIKE LIPASE/ACYLHYDROLASE, PUTATIVE (AFU_ORTHOLOGUE AFUA_2G00820)-RELATED"/>
    <property type="match status" value="1"/>
</dbReference>